<reference evidence="7" key="1">
    <citation type="submission" date="2022-08" db="EMBL/GenBank/DDBJ databases">
        <title>Novel sulfate-reducing endosymbionts in the free-living metamonad Anaeramoeba.</title>
        <authorList>
            <person name="Jerlstrom-Hultqvist J."/>
            <person name="Cepicka I."/>
            <person name="Gallot-Lavallee L."/>
            <person name="Salas-Leiva D."/>
            <person name="Curtis B.A."/>
            <person name="Zahonova K."/>
            <person name="Pipaliya S."/>
            <person name="Dacks J."/>
            <person name="Roger A.J."/>
        </authorList>
    </citation>
    <scope>NUCLEOTIDE SEQUENCE</scope>
    <source>
        <strain evidence="7">Schooner1</strain>
    </source>
</reference>
<dbReference type="PANTHER" id="PTHR46094:SF1">
    <property type="entry name" value="INTEGRATOR COMPLEX SUBUNIT 9"/>
    <property type="match status" value="1"/>
</dbReference>
<evidence type="ECO:0000256" key="3">
    <source>
        <dbReference type="ARBA" id="ARBA00022490"/>
    </source>
</evidence>
<feature type="compositionally biased region" description="Acidic residues" evidence="5">
    <location>
        <begin position="478"/>
        <end position="499"/>
    </location>
</feature>
<evidence type="ECO:0000259" key="6">
    <source>
        <dbReference type="SMART" id="SM01027"/>
    </source>
</evidence>
<proteinExistence type="predicted"/>
<evidence type="ECO:0000256" key="5">
    <source>
        <dbReference type="SAM" id="MobiDB-lite"/>
    </source>
</evidence>
<keyword evidence="4" id="KW-0539">Nucleus</keyword>
<comment type="caution">
    <text evidence="7">The sequence shown here is derived from an EMBL/GenBank/DDBJ whole genome shotgun (WGS) entry which is preliminary data.</text>
</comment>
<feature type="compositionally biased region" description="Basic residues" evidence="5">
    <location>
        <begin position="505"/>
        <end position="548"/>
    </location>
</feature>
<feature type="compositionally biased region" description="Acidic residues" evidence="5">
    <location>
        <begin position="675"/>
        <end position="688"/>
    </location>
</feature>
<dbReference type="Gene3D" id="3.60.15.10">
    <property type="entry name" value="Ribonuclease Z/Hydroxyacylglutathione hydrolase-like"/>
    <property type="match status" value="1"/>
</dbReference>
<gene>
    <name evidence="7" type="ORF">M0813_27159</name>
</gene>
<feature type="compositionally biased region" description="Acidic residues" evidence="5">
    <location>
        <begin position="584"/>
        <end position="659"/>
    </location>
</feature>
<dbReference type="InterPro" id="IPR027074">
    <property type="entry name" value="Integrator_9su"/>
</dbReference>
<evidence type="ECO:0000256" key="1">
    <source>
        <dbReference type="ARBA" id="ARBA00004123"/>
    </source>
</evidence>
<sequence length="1225" mass="139883">MLIRRLGPTTFLIRIQSIEILVDPGILLDSLLLFLPHHKSTYNQTNKTGSETRKSNIVKIENVPFIRENNQEVATPLFSDVDLKDVDLILITNTKGMYALPFITERTEFEGKVLVTDAVAQIGKMGMAELLSISGEGSKYSSISTTTSSTRTLATLSKTDLNSKNSNEGNNSSWNSSQSSWRSNTNEIDENGFRDYVRYTEWKQMYSKEELDNCLNKVETVKYGEHNQILNTLTVSALSSGYELGSCNWIIETSFRKIVVVGPSTINFKPNSDFNLEKQITKKIIELKSSFKKKKKMKKSKNKEKSKKPFSHSSKNRGERKKKDSKNKKKKEKESKDWKSKNRNKAKKGNKGKKKPKKSNYGSNSDSGSIPSSQLSNSSLLYDDSLSPSSSLYSNLSDSEPSLSSSSLELNSNSSSLSISDSDSVKNTKKKKKRVKGKRKGRGKMKIVAKGREREREMTRKRNKYSKNFNEELSLSENGEDDDDDDDDEDDNDDDDNDSSLEKNLKKKGSKKKRNLQKKFSSKKKKIKLKKKLKYKINTKSKKDRNKKSPPITETDEEKNVEEEGSDKEVIKKRRSKRIREQLELAEDEDEEEEEDDEDEEGNDYEDYSQDEGDEGDEVDVVDEVDEDVEGGEDGNGDGEEIEEENEEENDVGGEESLNEDGNKKNDEEIINGNGDEEENVNEIDIEVNDNLNDSIEEEKKMKEENDIDTSNKKLGVQEEKEDNKNKHNHDQMKEEDSEMSDELNISMDEESLQIEIMQESIEEKNFVPLSHGEYLFSLNFGMNQKVNQNYLNQTSLLEKIKKLKNLIEPQRKDQTRLDQFLSFDLSTHLLNADLMIFNQVTPNRQNSSLAGMTLAKIGMTVENTIKNGGNVLIPVRSRSLLCQLIMYILTLLSESRRANIYLISPSASSFISYLNIASEWMNQSLQNKIFHREYPLPLSKLIKDGRLKLITKLDSSSKDCIVKEPCIAFVAHATLRCGDSLYLLERWKNDPKNSLIFVEPGLEPRRTVLPFVPFQIRIHILPIDMGIDINTVANIVNATGPKLVILPKERLTSNFPKELKLQSGESSQINGIEIDRPIKIKSKQPYEYGLVSKDLAQQIDFLKFGESFFCNLNCNYKIEDNNIILIKGEGNKTIKNRALFKTPTVKKILNEIEKLQFSERVWVKEQKNEIEGGIYTFEFEHTDPNFNKSRIIFNSITNETTIEAQNEFARTHLKTVILNVVEEL</sequence>
<feature type="compositionally biased region" description="Basic and acidic residues" evidence="5">
    <location>
        <begin position="450"/>
        <end position="460"/>
    </location>
</feature>
<dbReference type="Pfam" id="PF10996">
    <property type="entry name" value="Beta-Casp"/>
    <property type="match status" value="1"/>
</dbReference>
<feature type="region of interest" description="Disordered" evidence="5">
    <location>
        <begin position="157"/>
        <end position="186"/>
    </location>
</feature>
<keyword evidence="8" id="KW-1185">Reference proteome</keyword>
<name>A0ABQ8XYB8_9EUKA</name>
<feature type="region of interest" description="Disordered" evidence="5">
    <location>
        <begin position="291"/>
        <end position="740"/>
    </location>
</feature>
<evidence type="ECO:0000256" key="4">
    <source>
        <dbReference type="ARBA" id="ARBA00023242"/>
    </source>
</evidence>
<dbReference type="SMART" id="SM01027">
    <property type="entry name" value="Beta-Casp"/>
    <property type="match status" value="1"/>
</dbReference>
<dbReference type="EMBL" id="JAOAOG010000239">
    <property type="protein sequence ID" value="KAJ6237596.1"/>
    <property type="molecule type" value="Genomic_DNA"/>
</dbReference>
<dbReference type="InterPro" id="IPR036866">
    <property type="entry name" value="RibonucZ/Hydroxyglut_hydro"/>
</dbReference>
<feature type="domain" description="Beta-Casp" evidence="6">
    <location>
        <begin position="883"/>
        <end position="1009"/>
    </location>
</feature>
<feature type="compositionally biased region" description="Basic residues" evidence="5">
    <location>
        <begin position="427"/>
        <end position="449"/>
    </location>
</feature>
<feature type="compositionally biased region" description="Basic residues" evidence="5">
    <location>
        <begin position="291"/>
        <end position="331"/>
    </location>
</feature>
<evidence type="ECO:0000256" key="2">
    <source>
        <dbReference type="ARBA" id="ARBA00004496"/>
    </source>
</evidence>
<dbReference type="InterPro" id="IPR022712">
    <property type="entry name" value="Beta_Casp"/>
</dbReference>
<dbReference type="SUPFAM" id="SSF56281">
    <property type="entry name" value="Metallo-hydrolase/oxidoreductase"/>
    <property type="match status" value="2"/>
</dbReference>
<dbReference type="Gene3D" id="3.40.50.10890">
    <property type="match status" value="1"/>
</dbReference>
<keyword evidence="3" id="KW-0963">Cytoplasm</keyword>
<dbReference type="Proteomes" id="UP001150062">
    <property type="component" value="Unassembled WGS sequence"/>
</dbReference>
<feature type="compositionally biased region" description="Acidic residues" evidence="5">
    <location>
        <begin position="554"/>
        <end position="566"/>
    </location>
</feature>
<organism evidence="7 8">
    <name type="scientific">Anaeramoeba flamelloides</name>
    <dbReference type="NCBI Taxonomy" id="1746091"/>
    <lineage>
        <taxon>Eukaryota</taxon>
        <taxon>Metamonada</taxon>
        <taxon>Anaeramoebidae</taxon>
        <taxon>Anaeramoeba</taxon>
    </lineage>
</organism>
<protein>
    <submittedName>
        <fullName evidence="7">Integrator complex subunit 9</fullName>
    </submittedName>
</protein>
<evidence type="ECO:0000313" key="7">
    <source>
        <dbReference type="EMBL" id="KAJ6237596.1"/>
    </source>
</evidence>
<evidence type="ECO:0000313" key="8">
    <source>
        <dbReference type="Proteomes" id="UP001150062"/>
    </source>
</evidence>
<dbReference type="PANTHER" id="PTHR46094">
    <property type="entry name" value="INTEGRATOR COMPLEX SUBUNIT 9"/>
    <property type="match status" value="1"/>
</dbReference>
<feature type="compositionally biased region" description="Basic and acidic residues" evidence="5">
    <location>
        <begin position="698"/>
        <end position="735"/>
    </location>
</feature>
<accession>A0ABQ8XYB8</accession>
<feature type="compositionally biased region" description="Low complexity" evidence="5">
    <location>
        <begin position="359"/>
        <end position="422"/>
    </location>
</feature>
<comment type="subcellular location">
    <subcellularLocation>
        <location evidence="2">Cytoplasm</location>
    </subcellularLocation>
    <subcellularLocation>
        <location evidence="1">Nucleus</location>
    </subcellularLocation>
</comment>
<feature type="compositionally biased region" description="Basic residues" evidence="5">
    <location>
        <begin position="341"/>
        <end position="358"/>
    </location>
</feature>